<protein>
    <submittedName>
        <fullName evidence="1">Uncharacterized protein</fullName>
    </submittedName>
</protein>
<keyword evidence="2" id="KW-1185">Reference proteome</keyword>
<sequence length="58" mass="6994">MPLPSRLASLSFDDEVYRYLYAGLQLRPQKDQIEERFLVRWIKLCAYLCAPPFRYKPK</sequence>
<evidence type="ECO:0000313" key="2">
    <source>
        <dbReference type="Proteomes" id="UP000526501"/>
    </source>
</evidence>
<proteinExistence type="predicted"/>
<name>A0A7X1B712_9BACT</name>
<comment type="caution">
    <text evidence="1">The sequence shown here is derived from an EMBL/GenBank/DDBJ whole genome shotgun (WGS) entry which is preliminary data.</text>
</comment>
<dbReference type="Proteomes" id="UP000526501">
    <property type="component" value="Unassembled WGS sequence"/>
</dbReference>
<gene>
    <name evidence="1" type="ORF">H5P27_11055</name>
</gene>
<evidence type="ECO:0000313" key="1">
    <source>
        <dbReference type="EMBL" id="MBC2606579.1"/>
    </source>
</evidence>
<accession>A0A7X1B712</accession>
<dbReference type="EMBL" id="JACHVC010000012">
    <property type="protein sequence ID" value="MBC2606579.1"/>
    <property type="molecule type" value="Genomic_DNA"/>
</dbReference>
<reference evidence="1 2" key="1">
    <citation type="submission" date="2020-07" db="EMBL/GenBank/DDBJ databases">
        <authorList>
            <person name="Feng X."/>
        </authorList>
    </citation>
    <scope>NUCLEOTIDE SEQUENCE [LARGE SCALE GENOMIC DNA]</scope>
    <source>
        <strain evidence="1 2">JCM23202</strain>
    </source>
</reference>
<dbReference type="RefSeq" id="WP_185660449.1">
    <property type="nucleotide sequence ID" value="NZ_CAWPOO010000012.1"/>
</dbReference>
<dbReference type="AlphaFoldDB" id="A0A7X1B712"/>
<organism evidence="1 2">
    <name type="scientific">Pelagicoccus albus</name>
    <dbReference type="NCBI Taxonomy" id="415222"/>
    <lineage>
        <taxon>Bacteria</taxon>
        <taxon>Pseudomonadati</taxon>
        <taxon>Verrucomicrobiota</taxon>
        <taxon>Opitutia</taxon>
        <taxon>Puniceicoccales</taxon>
        <taxon>Pelagicoccaceae</taxon>
        <taxon>Pelagicoccus</taxon>
    </lineage>
</organism>